<proteinExistence type="predicted"/>
<gene>
    <name evidence="2" type="ORF">GEV26_04600</name>
</gene>
<reference evidence="2 3" key="1">
    <citation type="submission" date="2019-11" db="EMBL/GenBank/DDBJ databases">
        <authorList>
            <person name="Li J."/>
        </authorList>
    </citation>
    <scope>NUCLEOTIDE SEQUENCE [LARGE SCALE GENOMIC DNA]</scope>
    <source>
        <strain evidence="2 3">MF47</strain>
    </source>
</reference>
<sequence length="165" mass="18381">MTWDAYNRRKESLRGMLAVKDAHRDLSLTELIDATEGGRDAFPTDTDALFELQMTWFQRLSGHMERLICEGQEDPGMVAVTAWVSTAADLPSVRALLDAHRDEPALRKAFAKELAYLATSAGVPPHRGQQIQDSARRTWATRAPSRQDDVHRGGLLSRLRNAIAA</sequence>
<evidence type="ECO:0000256" key="1">
    <source>
        <dbReference type="SAM" id="MobiDB-lite"/>
    </source>
</evidence>
<dbReference type="Proteomes" id="UP000392064">
    <property type="component" value="Chromosome"/>
</dbReference>
<dbReference type="RefSeq" id="WP_153651972.1">
    <property type="nucleotide sequence ID" value="NZ_CP045737.1"/>
</dbReference>
<name>A0A5Q2MG89_9ACTN</name>
<organism evidence="2 3">
    <name type="scientific">Aeromicrobium yanjiei</name>
    <dbReference type="NCBI Taxonomy" id="2662028"/>
    <lineage>
        <taxon>Bacteria</taxon>
        <taxon>Bacillati</taxon>
        <taxon>Actinomycetota</taxon>
        <taxon>Actinomycetes</taxon>
        <taxon>Propionibacteriales</taxon>
        <taxon>Nocardioidaceae</taxon>
        <taxon>Aeromicrobium</taxon>
    </lineage>
</organism>
<protein>
    <submittedName>
        <fullName evidence="2">Uncharacterized protein</fullName>
    </submittedName>
</protein>
<evidence type="ECO:0000313" key="2">
    <source>
        <dbReference type="EMBL" id="QGG40701.1"/>
    </source>
</evidence>
<dbReference type="EMBL" id="CP045737">
    <property type="protein sequence ID" value="QGG40701.1"/>
    <property type="molecule type" value="Genomic_DNA"/>
</dbReference>
<evidence type="ECO:0000313" key="3">
    <source>
        <dbReference type="Proteomes" id="UP000392064"/>
    </source>
</evidence>
<dbReference type="AlphaFoldDB" id="A0A5Q2MG89"/>
<accession>A0A5Q2MG89</accession>
<keyword evidence="3" id="KW-1185">Reference proteome</keyword>
<feature type="region of interest" description="Disordered" evidence="1">
    <location>
        <begin position="123"/>
        <end position="148"/>
    </location>
</feature>
<dbReference type="KEGG" id="aef:GEV26_04600"/>